<dbReference type="Proteomes" id="UP000477722">
    <property type="component" value="Unassembled WGS sequence"/>
</dbReference>
<evidence type="ECO:0000256" key="5">
    <source>
        <dbReference type="SAM" id="MobiDB-lite"/>
    </source>
</evidence>
<dbReference type="PANTHER" id="PTHR43785">
    <property type="entry name" value="GAMMA-GLUTAMYLPUTRESCINE SYNTHETASE"/>
    <property type="match status" value="1"/>
</dbReference>
<dbReference type="SUPFAM" id="SSF54368">
    <property type="entry name" value="Glutamine synthetase, N-terminal domain"/>
    <property type="match status" value="1"/>
</dbReference>
<dbReference type="GO" id="GO:0004356">
    <property type="term" value="F:glutamine synthetase activity"/>
    <property type="evidence" value="ECO:0007669"/>
    <property type="project" value="InterPro"/>
</dbReference>
<comment type="caution">
    <text evidence="7">The sequence shown here is derived from an EMBL/GenBank/DDBJ whole genome shotgun (WGS) entry which is preliminary data.</text>
</comment>
<keyword evidence="2" id="KW-0436">Ligase</keyword>
<evidence type="ECO:0000256" key="3">
    <source>
        <dbReference type="PROSITE-ProRule" id="PRU01331"/>
    </source>
</evidence>
<dbReference type="Pfam" id="PF00120">
    <property type="entry name" value="Gln-synt_C"/>
    <property type="match status" value="2"/>
</dbReference>
<reference evidence="7 8" key="1">
    <citation type="submission" date="2020-02" db="EMBL/GenBank/DDBJ databases">
        <title>Whole-genome analyses of novel actinobacteria.</title>
        <authorList>
            <person name="Sahin N."/>
            <person name="Tatar D."/>
        </authorList>
    </citation>
    <scope>NUCLEOTIDE SEQUENCE [LARGE SCALE GENOMIC DNA]</scope>
    <source>
        <strain evidence="7 8">SB3404</strain>
    </source>
</reference>
<dbReference type="AlphaFoldDB" id="A0A6G4WYC6"/>
<dbReference type="InterPro" id="IPR036651">
    <property type="entry name" value="Gln_synt_N_sf"/>
</dbReference>
<evidence type="ECO:0000313" key="8">
    <source>
        <dbReference type="Proteomes" id="UP000477722"/>
    </source>
</evidence>
<evidence type="ECO:0000256" key="2">
    <source>
        <dbReference type="ARBA" id="ARBA00022598"/>
    </source>
</evidence>
<feature type="compositionally biased region" description="Low complexity" evidence="5">
    <location>
        <begin position="280"/>
        <end position="298"/>
    </location>
</feature>
<dbReference type="Gene3D" id="3.10.20.70">
    <property type="entry name" value="Glutamine synthetase, N-terminal domain"/>
    <property type="match status" value="1"/>
</dbReference>
<dbReference type="SUPFAM" id="SSF55931">
    <property type="entry name" value="Glutamine synthetase/guanido kinase"/>
    <property type="match status" value="1"/>
</dbReference>
<proteinExistence type="inferred from homology"/>
<gene>
    <name evidence="7" type="ORF">G5C65_18485</name>
</gene>
<evidence type="ECO:0000259" key="6">
    <source>
        <dbReference type="PROSITE" id="PS51987"/>
    </source>
</evidence>
<organism evidence="7 8">
    <name type="scientific">Streptomyces boncukensis</name>
    <dbReference type="NCBI Taxonomy" id="2711219"/>
    <lineage>
        <taxon>Bacteria</taxon>
        <taxon>Bacillati</taxon>
        <taxon>Actinomycetota</taxon>
        <taxon>Actinomycetes</taxon>
        <taxon>Kitasatosporales</taxon>
        <taxon>Streptomycetaceae</taxon>
        <taxon>Streptomyces</taxon>
    </lineage>
</organism>
<feature type="region of interest" description="Disordered" evidence="5">
    <location>
        <begin position="274"/>
        <end position="303"/>
    </location>
</feature>
<evidence type="ECO:0000256" key="1">
    <source>
        <dbReference type="ARBA" id="ARBA00009897"/>
    </source>
</evidence>
<dbReference type="PROSITE" id="PS51987">
    <property type="entry name" value="GS_CATALYTIC"/>
    <property type="match status" value="1"/>
</dbReference>
<sequence length="474" mass="50097">MTLEELRGLADARRIETVLLALPDLQGRLKGKRHGVRAFLDQVAAHGAEACAYVLATDVDMRPLPGYALASWETGYQDLRVRPDLDTLRTVPWLPRTALVHGDALAPESGQPLAVAPRRLLRRELDQLAGLGLRVQAGLETEFALYRGSYAQAAEQGFHGLVPAWGDNLDYALDHPPVLDRYLRRLSDALDGAGLPVEALKTESAPGQVEITFPYGDALAACDGHTVFKHAARVVGERTGLAATFMAAPETGTGNGLHLHLSLWRGEHSALNGAGATGHGADTSASGTSDASGASGASGRNGGLSPLGERAVAGLLDALPQLAPLYAPTVNSYRRFRPDSFAPTHFTWGRDNRTCAVRVTGQGAGLHLEVRLPGADANPYLALAAALAAVRHGLTGDLPLPHPHTGSAYAQARGEPPVPVTLEQALAAFRGGPLARELLGAEAVAHYAYCAETEVAAHRYVVTDAERVRGFSRA</sequence>
<dbReference type="InterPro" id="IPR008146">
    <property type="entry name" value="Gln_synth_cat_dom"/>
</dbReference>
<dbReference type="GO" id="GO:0006542">
    <property type="term" value="P:glutamine biosynthetic process"/>
    <property type="evidence" value="ECO:0007669"/>
    <property type="project" value="InterPro"/>
</dbReference>
<feature type="domain" description="GS catalytic" evidence="6">
    <location>
        <begin position="117"/>
        <end position="474"/>
    </location>
</feature>
<dbReference type="PANTHER" id="PTHR43785:SF12">
    <property type="entry name" value="TYPE-1 GLUTAMINE SYNTHETASE 2"/>
    <property type="match status" value="1"/>
</dbReference>
<comment type="similarity">
    <text evidence="1 3 4">Belongs to the glutamine synthetase family.</text>
</comment>
<name>A0A6G4WYC6_9ACTN</name>
<dbReference type="InterPro" id="IPR014746">
    <property type="entry name" value="Gln_synth/guanido_kin_cat_dom"/>
</dbReference>
<evidence type="ECO:0000256" key="4">
    <source>
        <dbReference type="RuleBase" id="RU000384"/>
    </source>
</evidence>
<protein>
    <submittedName>
        <fullName evidence="7">Glutamine synthetase</fullName>
    </submittedName>
</protein>
<accession>A0A6G4WYC6</accession>
<dbReference type="SMART" id="SM01230">
    <property type="entry name" value="Gln-synt_C"/>
    <property type="match status" value="1"/>
</dbReference>
<dbReference type="Gene3D" id="3.30.590.10">
    <property type="entry name" value="Glutamine synthetase/guanido kinase, catalytic domain"/>
    <property type="match status" value="1"/>
</dbReference>
<dbReference type="EMBL" id="JAAKZZ010000183">
    <property type="protein sequence ID" value="NGO70299.1"/>
    <property type="molecule type" value="Genomic_DNA"/>
</dbReference>
<evidence type="ECO:0000313" key="7">
    <source>
        <dbReference type="EMBL" id="NGO70299.1"/>
    </source>
</evidence>
<keyword evidence="8" id="KW-1185">Reference proteome</keyword>